<comment type="similarity">
    <text evidence="1">Belongs to the ABC transporter superfamily.</text>
</comment>
<name>A0ABW0YIH4_9BACI</name>
<dbReference type="SMART" id="SM00382">
    <property type="entry name" value="AAA"/>
    <property type="match status" value="1"/>
</dbReference>
<protein>
    <submittedName>
        <fullName evidence="7">ABC transporter ATP-binding protein</fullName>
    </submittedName>
</protein>
<accession>A0ABW0YIH4</accession>
<evidence type="ECO:0000313" key="7">
    <source>
        <dbReference type="EMBL" id="MFC5711476.1"/>
    </source>
</evidence>
<dbReference type="InterPro" id="IPR050683">
    <property type="entry name" value="Bact_Polysacc_Export_ATP-bd"/>
</dbReference>
<keyword evidence="4 7" id="KW-0067">ATP-binding</keyword>
<feature type="domain" description="ABC transporter" evidence="6">
    <location>
        <begin position="22"/>
        <end position="243"/>
    </location>
</feature>
<dbReference type="Proteomes" id="UP001596142">
    <property type="component" value="Unassembled WGS sequence"/>
</dbReference>
<dbReference type="InterPro" id="IPR015860">
    <property type="entry name" value="ABC_transpr_TagH-like"/>
</dbReference>
<dbReference type="PROSITE" id="PS00211">
    <property type="entry name" value="ABC_TRANSPORTER_1"/>
    <property type="match status" value="1"/>
</dbReference>
<proteinExistence type="inferred from homology"/>
<keyword evidence="5" id="KW-1278">Translocase</keyword>
<reference evidence="8" key="1">
    <citation type="journal article" date="2019" name="Int. J. Syst. Evol. Microbiol.">
        <title>The Global Catalogue of Microorganisms (GCM) 10K type strain sequencing project: providing services to taxonomists for standard genome sequencing and annotation.</title>
        <authorList>
            <consortium name="The Broad Institute Genomics Platform"/>
            <consortium name="The Broad Institute Genome Sequencing Center for Infectious Disease"/>
            <person name="Wu L."/>
            <person name="Ma J."/>
        </authorList>
    </citation>
    <scope>NUCLEOTIDE SEQUENCE [LARGE SCALE GENOMIC DNA]</scope>
    <source>
        <strain evidence="8">CECT 7184</strain>
    </source>
</reference>
<dbReference type="SUPFAM" id="SSF52540">
    <property type="entry name" value="P-loop containing nucleoside triphosphate hydrolases"/>
    <property type="match status" value="1"/>
</dbReference>
<keyword evidence="2" id="KW-0813">Transport</keyword>
<evidence type="ECO:0000256" key="4">
    <source>
        <dbReference type="ARBA" id="ARBA00022840"/>
    </source>
</evidence>
<evidence type="ECO:0000256" key="3">
    <source>
        <dbReference type="ARBA" id="ARBA00022741"/>
    </source>
</evidence>
<evidence type="ECO:0000256" key="1">
    <source>
        <dbReference type="ARBA" id="ARBA00005417"/>
    </source>
</evidence>
<evidence type="ECO:0000256" key="5">
    <source>
        <dbReference type="ARBA" id="ARBA00022967"/>
    </source>
</evidence>
<dbReference type="PANTHER" id="PTHR46743:SF2">
    <property type="entry name" value="TEICHOIC ACIDS EXPORT ATP-BINDING PROTEIN TAGH"/>
    <property type="match status" value="1"/>
</dbReference>
<dbReference type="InterPro" id="IPR003593">
    <property type="entry name" value="AAA+_ATPase"/>
</dbReference>
<sequence length="243" mass="27474">MANKKVIDLKDIWISYPESSNFSMKNLLRLRKDEVFWAVKGLNFEIYKGEVLGIIGRNGSGKSTLLKLLSGLILPDKGEYKVYGKRPVLLTLGAGFDAELSGIDNIYLNALYLGHKKKDVDRDLKEIIEYSELGDFVYKPVRTYSSGMKARLAFSIAVTLDPEVLLIDEVLGVGDQQFKDKSKATIMDKIQQKRTVIMVTHSANLVKDICDRVVWIHKGEQMEVGPPEEVVPKYLEFMKGNKK</sequence>
<keyword evidence="8" id="KW-1185">Reference proteome</keyword>
<organism evidence="7 8">
    <name type="scientific">Thalassorhabdus alkalitolerans</name>
    <dbReference type="NCBI Taxonomy" id="2282697"/>
    <lineage>
        <taxon>Bacteria</taxon>
        <taxon>Bacillati</taxon>
        <taxon>Bacillota</taxon>
        <taxon>Bacilli</taxon>
        <taxon>Bacillales</taxon>
        <taxon>Bacillaceae</taxon>
        <taxon>Thalassorhabdus</taxon>
    </lineage>
</organism>
<dbReference type="InterPro" id="IPR027417">
    <property type="entry name" value="P-loop_NTPase"/>
</dbReference>
<dbReference type="EMBL" id="JBHSOZ010000002">
    <property type="protein sequence ID" value="MFC5711476.1"/>
    <property type="molecule type" value="Genomic_DNA"/>
</dbReference>
<gene>
    <name evidence="7" type="ORF">ACFPU1_01635</name>
</gene>
<dbReference type="CDD" id="cd03220">
    <property type="entry name" value="ABC_KpsT_Wzt"/>
    <property type="match status" value="1"/>
</dbReference>
<evidence type="ECO:0000313" key="8">
    <source>
        <dbReference type="Proteomes" id="UP001596142"/>
    </source>
</evidence>
<dbReference type="InterPro" id="IPR017871">
    <property type="entry name" value="ABC_transporter-like_CS"/>
</dbReference>
<dbReference type="Gene3D" id="3.40.50.300">
    <property type="entry name" value="P-loop containing nucleotide triphosphate hydrolases"/>
    <property type="match status" value="1"/>
</dbReference>
<evidence type="ECO:0000256" key="2">
    <source>
        <dbReference type="ARBA" id="ARBA00022448"/>
    </source>
</evidence>
<keyword evidence="3" id="KW-0547">Nucleotide-binding</keyword>
<evidence type="ECO:0000259" key="6">
    <source>
        <dbReference type="PROSITE" id="PS50893"/>
    </source>
</evidence>
<dbReference type="Pfam" id="PF00005">
    <property type="entry name" value="ABC_tran"/>
    <property type="match status" value="1"/>
</dbReference>
<dbReference type="GO" id="GO:0005524">
    <property type="term" value="F:ATP binding"/>
    <property type="evidence" value="ECO:0007669"/>
    <property type="project" value="UniProtKB-KW"/>
</dbReference>
<dbReference type="PANTHER" id="PTHR46743">
    <property type="entry name" value="TEICHOIC ACIDS EXPORT ATP-BINDING PROTEIN TAGH"/>
    <property type="match status" value="1"/>
</dbReference>
<dbReference type="PROSITE" id="PS50893">
    <property type="entry name" value="ABC_TRANSPORTER_2"/>
    <property type="match status" value="1"/>
</dbReference>
<dbReference type="InterPro" id="IPR003439">
    <property type="entry name" value="ABC_transporter-like_ATP-bd"/>
</dbReference>
<dbReference type="RefSeq" id="WP_385937788.1">
    <property type="nucleotide sequence ID" value="NZ_JBHSOZ010000002.1"/>
</dbReference>
<comment type="caution">
    <text evidence="7">The sequence shown here is derived from an EMBL/GenBank/DDBJ whole genome shotgun (WGS) entry which is preliminary data.</text>
</comment>